<dbReference type="InterPro" id="IPR021717">
    <property type="entry name" value="Nucleoporin_Nup160"/>
</dbReference>
<comment type="caution">
    <text evidence="3">The sequence shown here is derived from an EMBL/GenBank/DDBJ whole genome shotgun (WGS) entry which is preliminary data.</text>
</comment>
<reference evidence="3" key="1">
    <citation type="submission" date="2019-12" db="EMBL/GenBank/DDBJ databases">
        <title>Genome sequencing and annotation of Brassica cretica.</title>
        <authorList>
            <person name="Studholme D.J."/>
            <person name="Sarris P."/>
        </authorList>
    </citation>
    <scope>NUCLEOTIDE SEQUENCE</scope>
    <source>
        <strain evidence="3">PFS-109/04</strain>
        <tissue evidence="3">Leaf</tissue>
    </source>
</reference>
<dbReference type="Proteomes" id="UP000712600">
    <property type="component" value="Unassembled WGS sequence"/>
</dbReference>
<feature type="transmembrane region" description="Helical" evidence="1">
    <location>
        <begin position="128"/>
        <end position="150"/>
    </location>
</feature>
<dbReference type="GO" id="GO:0017056">
    <property type="term" value="F:structural constituent of nuclear pore"/>
    <property type="evidence" value="ECO:0007669"/>
    <property type="project" value="TreeGrafter"/>
</dbReference>
<name>A0A8S9QUX4_BRACR</name>
<keyword evidence="2" id="KW-0732">Signal</keyword>
<keyword evidence="1" id="KW-1133">Transmembrane helix</keyword>
<evidence type="ECO:0000256" key="1">
    <source>
        <dbReference type="SAM" id="Phobius"/>
    </source>
</evidence>
<accession>A0A8S9QUX4</accession>
<dbReference type="EMBL" id="QGKX02000996">
    <property type="protein sequence ID" value="KAF3555487.1"/>
    <property type="molecule type" value="Genomic_DNA"/>
</dbReference>
<feature type="signal peptide" evidence="2">
    <location>
        <begin position="1"/>
        <end position="24"/>
    </location>
</feature>
<dbReference type="GO" id="GO:0005643">
    <property type="term" value="C:nuclear pore"/>
    <property type="evidence" value="ECO:0007669"/>
    <property type="project" value="TreeGrafter"/>
</dbReference>
<organism evidence="3 4">
    <name type="scientific">Brassica cretica</name>
    <name type="common">Mustard</name>
    <dbReference type="NCBI Taxonomy" id="69181"/>
    <lineage>
        <taxon>Eukaryota</taxon>
        <taxon>Viridiplantae</taxon>
        <taxon>Streptophyta</taxon>
        <taxon>Embryophyta</taxon>
        <taxon>Tracheophyta</taxon>
        <taxon>Spermatophyta</taxon>
        <taxon>Magnoliopsida</taxon>
        <taxon>eudicotyledons</taxon>
        <taxon>Gunneridae</taxon>
        <taxon>Pentapetalae</taxon>
        <taxon>rosids</taxon>
        <taxon>malvids</taxon>
        <taxon>Brassicales</taxon>
        <taxon>Brassicaceae</taxon>
        <taxon>Brassiceae</taxon>
        <taxon>Brassica</taxon>
    </lineage>
</organism>
<dbReference type="PANTHER" id="PTHR21286">
    <property type="entry name" value="NUCLEAR PORE COMPLEX PROTEIN NUP160"/>
    <property type="match status" value="1"/>
</dbReference>
<evidence type="ECO:0000313" key="3">
    <source>
        <dbReference type="EMBL" id="KAF3555487.1"/>
    </source>
</evidence>
<gene>
    <name evidence="3" type="ORF">F2Q69_00016881</name>
</gene>
<proteinExistence type="predicted"/>
<keyword evidence="1" id="KW-0812">Transmembrane</keyword>
<dbReference type="AlphaFoldDB" id="A0A8S9QUX4"/>
<protein>
    <submittedName>
        <fullName evidence="3">Uncharacterized protein</fullName>
    </submittedName>
</protein>
<feature type="chain" id="PRO_5035895083" evidence="2">
    <location>
        <begin position="25"/>
        <end position="250"/>
    </location>
</feature>
<evidence type="ECO:0000256" key="2">
    <source>
        <dbReference type="SAM" id="SignalP"/>
    </source>
</evidence>
<evidence type="ECO:0000313" key="4">
    <source>
        <dbReference type="Proteomes" id="UP000712600"/>
    </source>
</evidence>
<keyword evidence="1" id="KW-0472">Membrane</keyword>
<dbReference type="PANTHER" id="PTHR21286:SF0">
    <property type="entry name" value="NUCLEAR PORE COMPLEX PROTEIN NUP160"/>
    <property type="match status" value="1"/>
</dbReference>
<sequence>MIQDIVSQWLIILFFVNTPTSVDDCSFKLSSLQIDSSIDKKSWNKMLGKCGFSLAYILLFSDHRRCIVDSQFNLRYLPDSEITTSLVQNFVSWICYSKTGEDSSSLLRRSSELTLRLIRNGQADAVEIVVEIGVFFNISVVVAFLIRYNVGHVGYEERRRLVMPPAASSGTSISDGEQSCATWKLHYYEWAKQIFERYNISEGACQFACAALEQVDEAISFLESSENVLVPVTATLGLKKRSLTSRARKE</sequence>